<dbReference type="AlphaFoldDB" id="A0A381WBB3"/>
<protein>
    <submittedName>
        <fullName evidence="1">Uncharacterized protein</fullName>
    </submittedName>
</protein>
<accession>A0A381WBB3</accession>
<gene>
    <name evidence="1" type="ORF">METZ01_LOCUS102091</name>
</gene>
<dbReference type="InterPro" id="IPR029063">
    <property type="entry name" value="SAM-dependent_MTases_sf"/>
</dbReference>
<proteinExistence type="predicted"/>
<reference evidence="1" key="1">
    <citation type="submission" date="2018-05" db="EMBL/GenBank/DDBJ databases">
        <authorList>
            <person name="Lanie J.A."/>
            <person name="Ng W.-L."/>
            <person name="Kazmierczak K.M."/>
            <person name="Andrzejewski T.M."/>
            <person name="Davidsen T.M."/>
            <person name="Wayne K.J."/>
            <person name="Tettelin H."/>
            <person name="Glass J.I."/>
            <person name="Rusch D."/>
            <person name="Podicherti R."/>
            <person name="Tsui H.-C.T."/>
            <person name="Winkler M.E."/>
        </authorList>
    </citation>
    <scope>NUCLEOTIDE SEQUENCE</scope>
</reference>
<dbReference type="EMBL" id="UINC01011126">
    <property type="protein sequence ID" value="SVA49237.1"/>
    <property type="molecule type" value="Genomic_DNA"/>
</dbReference>
<evidence type="ECO:0000313" key="1">
    <source>
        <dbReference type="EMBL" id="SVA49237.1"/>
    </source>
</evidence>
<name>A0A381WBB3_9ZZZZ</name>
<dbReference type="Gene3D" id="3.40.50.150">
    <property type="entry name" value="Vaccinia Virus protein VP39"/>
    <property type="match status" value="1"/>
</dbReference>
<dbReference type="SUPFAM" id="SSF53335">
    <property type="entry name" value="S-adenosyl-L-methionine-dependent methyltransferases"/>
    <property type="match status" value="1"/>
</dbReference>
<sequence>MTDNIVPVFVDGSSSLPLLNDRGRTFVGLENSSSPELVERVQHLFEYLNERLGFPQSIEGRENQKCFNSLLRSIYPEVMIDLADLIYAQHERLAVYLSFDQININLKKDFDENSDSLEKLNQKMAQLFYQLAITIAESPILKQDPKIIRLLSESYSYYLYQTKNFPWEDLSQPKLSNFQQPVLDVATGLAGFSRIYSWPENFPQLVLSDSEPFIVSGLSHFLGLTGKKNVVLVEADFPTKPPQGMKFGFIIANKFLHHLRRPDRVNFLKWSRCVLEPHGVLEILDTDLEHHIIERSNQPEFKKKLTVGYLKTLVEIESGYTDTLKCDVQDAGFRIIHFDCRDYCDETDAFSQNPGEIISLKFKGLEIVAEKSG</sequence>
<organism evidence="1">
    <name type="scientific">marine metagenome</name>
    <dbReference type="NCBI Taxonomy" id="408172"/>
    <lineage>
        <taxon>unclassified sequences</taxon>
        <taxon>metagenomes</taxon>
        <taxon>ecological metagenomes</taxon>
    </lineage>
</organism>